<protein>
    <submittedName>
        <fullName evidence="1">Uncharacterized protein</fullName>
    </submittedName>
</protein>
<evidence type="ECO:0000313" key="1">
    <source>
        <dbReference type="EMBL" id="KYF96175.1"/>
    </source>
</evidence>
<sequence>MSKPHAAPEHAVAVRSYFEAHGLPHLRARKYGQLVIIESGPETDPIAHARLRRDTVHLWTLEIATHTGKWEKTGFRGLWQDLLKLMMTDFPWTLAPIE</sequence>
<dbReference type="Proteomes" id="UP000075635">
    <property type="component" value="Unassembled WGS sequence"/>
</dbReference>
<dbReference type="EMBL" id="JEMB01000565">
    <property type="protein sequence ID" value="KYF96175.1"/>
    <property type="molecule type" value="Genomic_DNA"/>
</dbReference>
<comment type="caution">
    <text evidence="1">The sequence shown here is derived from an EMBL/GenBank/DDBJ whole genome shotgun (WGS) entry which is preliminary data.</text>
</comment>
<name>A0A150SUI0_SORCE</name>
<gene>
    <name evidence="1" type="ORF">BE17_01130</name>
</gene>
<organism evidence="1 2">
    <name type="scientific">Sorangium cellulosum</name>
    <name type="common">Polyangium cellulosum</name>
    <dbReference type="NCBI Taxonomy" id="56"/>
    <lineage>
        <taxon>Bacteria</taxon>
        <taxon>Pseudomonadati</taxon>
        <taxon>Myxococcota</taxon>
        <taxon>Polyangia</taxon>
        <taxon>Polyangiales</taxon>
        <taxon>Polyangiaceae</taxon>
        <taxon>Sorangium</taxon>
    </lineage>
</organism>
<reference evidence="1 2" key="1">
    <citation type="submission" date="2014-02" db="EMBL/GenBank/DDBJ databases">
        <title>The small core and large imbalanced accessory genome model reveals a collaborative survival strategy of Sorangium cellulosum strains in nature.</title>
        <authorList>
            <person name="Han K."/>
            <person name="Peng R."/>
            <person name="Blom J."/>
            <person name="Li Y.-Z."/>
        </authorList>
    </citation>
    <scope>NUCLEOTIDE SEQUENCE [LARGE SCALE GENOMIC DNA]</scope>
    <source>
        <strain evidence="1 2">So0011-07</strain>
    </source>
</reference>
<dbReference type="AlphaFoldDB" id="A0A150SUI0"/>
<proteinExistence type="predicted"/>
<accession>A0A150SUI0</accession>
<evidence type="ECO:0000313" key="2">
    <source>
        <dbReference type="Proteomes" id="UP000075635"/>
    </source>
</evidence>